<keyword evidence="4" id="KW-1185">Reference proteome</keyword>
<dbReference type="GO" id="GO:0005085">
    <property type="term" value="F:guanyl-nucleotide exchange factor activity"/>
    <property type="evidence" value="ECO:0007669"/>
    <property type="project" value="TreeGrafter"/>
</dbReference>
<dbReference type="PROSITE" id="PS50211">
    <property type="entry name" value="DENN"/>
    <property type="match status" value="1"/>
</dbReference>
<dbReference type="Gene3D" id="3.40.50.11500">
    <property type="match status" value="1"/>
</dbReference>
<dbReference type="SMART" id="SM00801">
    <property type="entry name" value="dDENN"/>
    <property type="match status" value="1"/>
</dbReference>
<dbReference type="Pfam" id="PF03456">
    <property type="entry name" value="uDENN"/>
    <property type="match status" value="1"/>
</dbReference>
<dbReference type="PANTHER" id="PTHR10807">
    <property type="entry name" value="MYOTUBULARIN-RELATED"/>
    <property type="match status" value="1"/>
</dbReference>
<reference evidence="5" key="1">
    <citation type="submission" date="2024-02" db="UniProtKB">
        <authorList>
            <consortium name="WormBaseParasite"/>
        </authorList>
    </citation>
    <scope>IDENTIFICATION</scope>
</reference>
<evidence type="ECO:0000259" key="3">
    <source>
        <dbReference type="PROSITE" id="PS51339"/>
    </source>
</evidence>
<dbReference type="SUPFAM" id="SSF52799">
    <property type="entry name" value="(Phosphotyrosine protein) phosphatases II"/>
    <property type="match status" value="1"/>
</dbReference>
<dbReference type="InterPro" id="IPR037516">
    <property type="entry name" value="Tripartite_DENN"/>
</dbReference>
<sequence>MKESCRLADYFVIISYDELLPDCATEDNFKGVERRFPDFDWPDVQYPSGLENFSLPFSRHYTIEKTKPTFFVCTLTDIMGNSQYACCLVTQEKIKDSKLSQILNINVSQQNTLLLKPKIYVVLSRIPNFDFFRNFLNHIYKGLCEKSINIEHTIAALLSDNIIRFGKQSSLNLSLGGIDLSFRVPKSSTWPDTGKRIYTFISNLGTIHNVLEVFVNVLNEKRIIFHSKSLNRLSDACFALKTLLYPFNYSYPYIPVLPKVALTVLESPTPYIIGLHSSLVEHVIDIQDYCLVNLDDGHIITDMTTPNKQIPEPYYSKLKLMLEFTWTPSLQYADDALQEAVPQSIGPKGLEIKIRACFLKFFLDILYGYRSCLQLSRFYDVPLVTFHKTAFLGIRQLDDSKFMHDFVVSPMFQRFINERGIPYRVIDLFDKLITEIQPPAKNEVINNEVLLKDLNSIYIKLSSHGFEEFSSTYASLVTCPYFRKEVYETIEINDDILNNEISKNLEHHKKRELYHNDSSHKESVPQICELKIFDETKNANSRKIEVLKVCLQHIFDDQLSEARKLMSTVELSLRSISTRVSLCQLLWINLQPINKATMSSQQFDLVMKLLNVALKYEGNDDEHGIAYAILYLGNIYCRKLSSGIHQFAYTCLQNHDVWKNQKFWEIAFFHDVHQQLRRFYISKEIETTISFPDNLKYDETEFACPFSLHNCLDTWNLFDKPTAMDVMASRIKRNIKLTDIEIENLKNEEEAIIYGQAKHYINLMTYMIVPLNISQQDKSFKNEKILQNDSENNEGIESTISTNSSIESICQNNDAVENNIVKWITGMIDRICSMVNLPQPNIDKLEQDIPSFVSLHIENLEQVYNESKRITTSLEMKSFEPILLKNEVKLSDGLRIYLFNDHRFFSSSFDFKNNTFDDNLIALPADGGLFLTNYRIIFKGYSCNPLRYGEVVEYCIPIMSISNEKLLTDEVIYNEAINSNIPSKIASKLHSGMVITSNSFNIIRIAFQESEKKEIVDKFFQKLNNIRWNIEIIRSLFAYQSVCQYILQEDKNTTTKSKLNNFKHLRKNIVKGTRKITGLEKRKPNTYGTLNSERFSSSSLTENYIINKKGVTSGSVYSSNSSESNDFNSTIKEQFKSYFDMADFGIIFHYIKDYERLFPNSISQNFEISFFNSNYEITKSYPAFFCIPSNFSGYTITKVAKNFKSNRFPIITWKNQKGVFLARGSSITSFNVVSKITKSSNFFSNVLNSKSRAIESNGHLMIEGPDDDIESRHSGQSFSTLNSTSNTSSIDALFEYFHILMKMSYCGQSDILNTTISSFISSPSNELVLSSNQSNTIVKTVKQPKRIIGYANFTKHATNFIKMSTGRKTSTKNVLYDKSPSTINGQTIKNSQTSSPNNLNRMQYFNEDNTCTLTPFKHSFFILGERQQSKVFKLHKNFEFFPINYPTTHDVKLSFKKFLKIMTQSQSGSNNIQCTNANSSTTNLSDTLYNLHLNYLSKINDSEWLNHVSNLISTSSNISELINECNISIALCIEDGSDATSQISSITQILLDPFYRTFEGFRLLIEKEWLSCGHRFSYRLNHSASSRQSGVAPMFLLFLDVLHQLSIQFPTAFEMNDYYFSFLAYHSMSGYFPNFLLDSEFERVFVEEKIPEHKLENEIYDRSIWKYIEGIINESTKFHNIIYDKTFHDVLKPFETIENLDIWSFYQEHHINHYLQ</sequence>
<dbReference type="GO" id="GO:0005737">
    <property type="term" value="C:cytoplasm"/>
    <property type="evidence" value="ECO:0007669"/>
    <property type="project" value="TreeGrafter"/>
</dbReference>
<evidence type="ECO:0000313" key="5">
    <source>
        <dbReference type="WBParaSite" id="TCONS_00014790.p1"/>
    </source>
</evidence>
<evidence type="ECO:0000259" key="2">
    <source>
        <dbReference type="PROSITE" id="PS50211"/>
    </source>
</evidence>
<dbReference type="InterPro" id="IPR022096">
    <property type="entry name" value="SBF1/SBF2"/>
</dbReference>
<accession>A0AAF5I3S7</accession>
<dbReference type="Gene3D" id="3.30.450.200">
    <property type="match status" value="1"/>
</dbReference>
<dbReference type="InterPro" id="IPR005113">
    <property type="entry name" value="uDENN_dom"/>
</dbReference>
<protein>
    <recommendedName>
        <fullName evidence="6">UDENN domain-containing protein</fullName>
    </recommendedName>
</protein>
<dbReference type="InterPro" id="IPR010569">
    <property type="entry name" value="Myotubularin-like_Pase_dom"/>
</dbReference>
<dbReference type="GO" id="GO:0016020">
    <property type="term" value="C:membrane"/>
    <property type="evidence" value="ECO:0007669"/>
    <property type="project" value="TreeGrafter"/>
</dbReference>
<evidence type="ECO:0000313" key="4">
    <source>
        <dbReference type="Proteomes" id="UP000035681"/>
    </source>
</evidence>
<evidence type="ECO:0000256" key="1">
    <source>
        <dbReference type="ARBA" id="ARBA00007471"/>
    </source>
</evidence>
<dbReference type="SMART" id="SM00799">
    <property type="entry name" value="DENN"/>
    <property type="match status" value="1"/>
</dbReference>
<dbReference type="InterPro" id="IPR001194">
    <property type="entry name" value="cDENN_dom"/>
</dbReference>
<dbReference type="AlphaFoldDB" id="A0AAF5I3S7"/>
<dbReference type="InterPro" id="IPR005112">
    <property type="entry name" value="dDENN_dom"/>
</dbReference>
<name>A0AAF5I3S7_STRER</name>
<dbReference type="InterPro" id="IPR030564">
    <property type="entry name" value="Myotubularin"/>
</dbReference>
<proteinExistence type="inferred from homology"/>
<dbReference type="Pfam" id="PF06602">
    <property type="entry name" value="Myotub-related"/>
    <property type="match status" value="1"/>
</dbReference>
<dbReference type="PANTHER" id="PTHR10807:SF109">
    <property type="entry name" value="SET DOMAIN BINDING FACTOR, ISOFORM A"/>
    <property type="match status" value="1"/>
</dbReference>
<feature type="domain" description="Myotubularin phosphatase" evidence="3">
    <location>
        <begin position="1144"/>
        <end position="1707"/>
    </location>
</feature>
<dbReference type="Pfam" id="PF12335">
    <property type="entry name" value="SBF2"/>
    <property type="match status" value="1"/>
</dbReference>
<organism evidence="4 5">
    <name type="scientific">Strongyloides stercoralis</name>
    <name type="common">Threadworm</name>
    <dbReference type="NCBI Taxonomy" id="6248"/>
    <lineage>
        <taxon>Eukaryota</taxon>
        <taxon>Metazoa</taxon>
        <taxon>Ecdysozoa</taxon>
        <taxon>Nematoda</taxon>
        <taxon>Chromadorea</taxon>
        <taxon>Rhabditida</taxon>
        <taxon>Tylenchina</taxon>
        <taxon>Panagrolaimomorpha</taxon>
        <taxon>Strongyloidoidea</taxon>
        <taxon>Strongyloididae</taxon>
        <taxon>Strongyloides</taxon>
    </lineage>
</organism>
<dbReference type="InterPro" id="IPR043153">
    <property type="entry name" value="DENN_C"/>
</dbReference>
<dbReference type="WBParaSite" id="TCONS_00014790.p1">
    <property type="protein sequence ID" value="TCONS_00014790.p1"/>
    <property type="gene ID" value="XLOC_010012"/>
</dbReference>
<dbReference type="PROSITE" id="PS51339">
    <property type="entry name" value="PPASE_MYOTUBULARIN"/>
    <property type="match status" value="1"/>
</dbReference>
<dbReference type="Proteomes" id="UP000035681">
    <property type="component" value="Unplaced"/>
</dbReference>
<dbReference type="SMART" id="SM00800">
    <property type="entry name" value="uDENN"/>
    <property type="match status" value="1"/>
</dbReference>
<comment type="similarity">
    <text evidence="1">Belongs to the protein-tyrosine phosphatase family. Non-receptor class myotubularin subfamily.</text>
</comment>
<dbReference type="InterPro" id="IPR029021">
    <property type="entry name" value="Prot-tyrosine_phosphatase-like"/>
</dbReference>
<evidence type="ECO:0008006" key="6">
    <source>
        <dbReference type="Google" id="ProtNLM"/>
    </source>
</evidence>
<dbReference type="Pfam" id="PF02141">
    <property type="entry name" value="DENN"/>
    <property type="match status" value="1"/>
</dbReference>
<feature type="domain" description="UDENN" evidence="2">
    <location>
        <begin position="10"/>
        <end position="426"/>
    </location>
</feature>